<dbReference type="AlphaFoldDB" id="A0A9P5JX16"/>
<feature type="compositionally biased region" description="Low complexity" evidence="1">
    <location>
        <begin position="1"/>
        <end position="18"/>
    </location>
</feature>
<proteinExistence type="predicted"/>
<name>A0A9P5JX16_9AGAM</name>
<evidence type="ECO:0000313" key="3">
    <source>
        <dbReference type="Proteomes" id="UP000759537"/>
    </source>
</evidence>
<accession>A0A9P5JX16</accession>
<dbReference type="EMBL" id="WHVB01000029">
    <property type="protein sequence ID" value="KAF8469331.1"/>
    <property type="molecule type" value="Genomic_DNA"/>
</dbReference>
<sequence>MGSRASSKSSTSCTPSSSQGNEATDYTCSTCVVRSSESVSGNYDSSFHRVHCLSPDSPDLIYLFILRIGRNRYSRSHWSSLVFADQPLQSLVDTIHIDLVEIWNYCMTGTELVLSSPQLPSVLNAQRSQYLSSNHFNINMSHVVKDRLAPSGGAS</sequence>
<gene>
    <name evidence="2" type="ORF">DFH94DRAFT_232400</name>
</gene>
<comment type="caution">
    <text evidence="2">The sequence shown here is derived from an EMBL/GenBank/DDBJ whole genome shotgun (WGS) entry which is preliminary data.</text>
</comment>
<organism evidence="2 3">
    <name type="scientific">Russula ochroleuca</name>
    <dbReference type="NCBI Taxonomy" id="152965"/>
    <lineage>
        <taxon>Eukaryota</taxon>
        <taxon>Fungi</taxon>
        <taxon>Dikarya</taxon>
        <taxon>Basidiomycota</taxon>
        <taxon>Agaricomycotina</taxon>
        <taxon>Agaricomycetes</taxon>
        <taxon>Russulales</taxon>
        <taxon>Russulaceae</taxon>
        <taxon>Russula</taxon>
    </lineage>
</organism>
<reference evidence="2" key="1">
    <citation type="submission" date="2019-10" db="EMBL/GenBank/DDBJ databases">
        <authorList>
            <consortium name="DOE Joint Genome Institute"/>
            <person name="Kuo A."/>
            <person name="Miyauchi S."/>
            <person name="Kiss E."/>
            <person name="Drula E."/>
            <person name="Kohler A."/>
            <person name="Sanchez-Garcia M."/>
            <person name="Andreopoulos B."/>
            <person name="Barry K.W."/>
            <person name="Bonito G."/>
            <person name="Buee M."/>
            <person name="Carver A."/>
            <person name="Chen C."/>
            <person name="Cichocki N."/>
            <person name="Clum A."/>
            <person name="Culley D."/>
            <person name="Crous P.W."/>
            <person name="Fauchery L."/>
            <person name="Girlanda M."/>
            <person name="Hayes R."/>
            <person name="Keri Z."/>
            <person name="LaButti K."/>
            <person name="Lipzen A."/>
            <person name="Lombard V."/>
            <person name="Magnuson J."/>
            <person name="Maillard F."/>
            <person name="Morin E."/>
            <person name="Murat C."/>
            <person name="Nolan M."/>
            <person name="Ohm R."/>
            <person name="Pangilinan J."/>
            <person name="Pereira M."/>
            <person name="Perotto S."/>
            <person name="Peter M."/>
            <person name="Riley R."/>
            <person name="Sitrit Y."/>
            <person name="Stielow B."/>
            <person name="Szollosi G."/>
            <person name="Zifcakova L."/>
            <person name="Stursova M."/>
            <person name="Spatafora J.W."/>
            <person name="Tedersoo L."/>
            <person name="Vaario L.-M."/>
            <person name="Yamada A."/>
            <person name="Yan M."/>
            <person name="Wang P."/>
            <person name="Xu J."/>
            <person name="Bruns T."/>
            <person name="Baldrian P."/>
            <person name="Vilgalys R."/>
            <person name="Henrissat B."/>
            <person name="Grigoriev I.V."/>
            <person name="Hibbett D."/>
            <person name="Nagy L.G."/>
            <person name="Martin F.M."/>
        </authorList>
    </citation>
    <scope>NUCLEOTIDE SEQUENCE</scope>
    <source>
        <strain evidence="2">Prilba</strain>
    </source>
</reference>
<evidence type="ECO:0000313" key="2">
    <source>
        <dbReference type="EMBL" id="KAF8469331.1"/>
    </source>
</evidence>
<keyword evidence="3" id="KW-1185">Reference proteome</keyword>
<protein>
    <submittedName>
        <fullName evidence="2">Uncharacterized protein</fullName>
    </submittedName>
</protein>
<reference evidence="2" key="2">
    <citation type="journal article" date="2020" name="Nat. Commun.">
        <title>Large-scale genome sequencing of mycorrhizal fungi provides insights into the early evolution of symbiotic traits.</title>
        <authorList>
            <person name="Miyauchi S."/>
            <person name="Kiss E."/>
            <person name="Kuo A."/>
            <person name="Drula E."/>
            <person name="Kohler A."/>
            <person name="Sanchez-Garcia M."/>
            <person name="Morin E."/>
            <person name="Andreopoulos B."/>
            <person name="Barry K.W."/>
            <person name="Bonito G."/>
            <person name="Buee M."/>
            <person name="Carver A."/>
            <person name="Chen C."/>
            <person name="Cichocki N."/>
            <person name="Clum A."/>
            <person name="Culley D."/>
            <person name="Crous P.W."/>
            <person name="Fauchery L."/>
            <person name="Girlanda M."/>
            <person name="Hayes R.D."/>
            <person name="Keri Z."/>
            <person name="LaButti K."/>
            <person name="Lipzen A."/>
            <person name="Lombard V."/>
            <person name="Magnuson J."/>
            <person name="Maillard F."/>
            <person name="Murat C."/>
            <person name="Nolan M."/>
            <person name="Ohm R.A."/>
            <person name="Pangilinan J."/>
            <person name="Pereira M.F."/>
            <person name="Perotto S."/>
            <person name="Peter M."/>
            <person name="Pfister S."/>
            <person name="Riley R."/>
            <person name="Sitrit Y."/>
            <person name="Stielow J.B."/>
            <person name="Szollosi G."/>
            <person name="Zifcakova L."/>
            <person name="Stursova M."/>
            <person name="Spatafora J.W."/>
            <person name="Tedersoo L."/>
            <person name="Vaario L.M."/>
            <person name="Yamada A."/>
            <person name="Yan M."/>
            <person name="Wang P."/>
            <person name="Xu J."/>
            <person name="Bruns T."/>
            <person name="Baldrian P."/>
            <person name="Vilgalys R."/>
            <person name="Dunand C."/>
            <person name="Henrissat B."/>
            <person name="Grigoriev I.V."/>
            <person name="Hibbett D."/>
            <person name="Nagy L.G."/>
            <person name="Martin F.M."/>
        </authorList>
    </citation>
    <scope>NUCLEOTIDE SEQUENCE</scope>
    <source>
        <strain evidence="2">Prilba</strain>
    </source>
</reference>
<dbReference type="Proteomes" id="UP000759537">
    <property type="component" value="Unassembled WGS sequence"/>
</dbReference>
<dbReference type="OrthoDB" id="391988at2759"/>
<feature type="region of interest" description="Disordered" evidence="1">
    <location>
        <begin position="1"/>
        <end position="24"/>
    </location>
</feature>
<evidence type="ECO:0000256" key="1">
    <source>
        <dbReference type="SAM" id="MobiDB-lite"/>
    </source>
</evidence>